<evidence type="ECO:0000256" key="3">
    <source>
        <dbReference type="ARBA" id="ARBA00022448"/>
    </source>
</evidence>
<comment type="caution">
    <text evidence="21">The sequence shown here is derived from an EMBL/GenBank/DDBJ whole genome shotgun (WGS) entry which is preliminary data.</text>
</comment>
<keyword evidence="6 17" id="KW-0812">Transmembrane</keyword>
<comment type="similarity">
    <text evidence="2">Belongs to the cytochrome c oxidase subunit 2 family.</text>
</comment>
<comment type="function">
    <text evidence="13">Subunits I and II form the functional core of the enzyme complex. Electrons originating in cytochrome c are transferred via heme a and Cu(A) to the binuclear center formed by heme a3 and Cu(B).</text>
</comment>
<dbReference type="Proteomes" id="UP001165524">
    <property type="component" value="Unassembled WGS sequence"/>
</dbReference>
<keyword evidence="9 17" id="KW-1133">Transmembrane helix</keyword>
<keyword evidence="22" id="KW-1185">Reference proteome</keyword>
<evidence type="ECO:0000256" key="14">
    <source>
        <dbReference type="ARBA" id="ARBA00031399"/>
    </source>
</evidence>
<dbReference type="InterPro" id="IPR001505">
    <property type="entry name" value="Copper_CuA"/>
</dbReference>
<sequence>MRIAFNTVFKFAPLLLLAACDGPQSTLQPAGPAAHTAALLWWGMFIVATAVTVMVTVFWLWAMRPRETMLPALRARQLQKRLIIGGGLLLPLGASVVLLAFGIPAGHSMLPLATDEPPLRIEVTARQWWWQVHYPEAQVTTANELHLPAGRPVDVHVSSEDVIHSFWVPRLGGKMDMVPGRVNVLRLSAAEPGVFRAQCAEFCGLGHAHMHMPVTAHTEPDFQRWLAQQQRAPDERQAEPALASAFREHCSECHALRGVSQGGAGPDLTTIGARRTDILGWLTQHAQQPPPTPAPDHGQLAPGQLADIADWLQRSTEAPND</sequence>
<keyword evidence="10 16" id="KW-0408">Iron</keyword>
<dbReference type="PROSITE" id="PS00078">
    <property type="entry name" value="COX2"/>
    <property type="match status" value="1"/>
</dbReference>
<feature type="transmembrane region" description="Helical" evidence="17">
    <location>
        <begin position="39"/>
        <end position="61"/>
    </location>
</feature>
<dbReference type="InterPro" id="IPR008972">
    <property type="entry name" value="Cupredoxin"/>
</dbReference>
<evidence type="ECO:0000256" key="11">
    <source>
        <dbReference type="ARBA" id="ARBA00023008"/>
    </source>
</evidence>
<keyword evidence="8" id="KW-0249">Electron transport</keyword>
<evidence type="ECO:0000256" key="1">
    <source>
        <dbReference type="ARBA" id="ARBA00004141"/>
    </source>
</evidence>
<evidence type="ECO:0000313" key="21">
    <source>
        <dbReference type="EMBL" id="MCK0537379.1"/>
    </source>
</evidence>
<dbReference type="PROSITE" id="PS50857">
    <property type="entry name" value="COX2_CUA"/>
    <property type="match status" value="1"/>
</dbReference>
<dbReference type="RefSeq" id="WP_246950719.1">
    <property type="nucleotide sequence ID" value="NZ_JALKII010000003.1"/>
</dbReference>
<evidence type="ECO:0000256" key="9">
    <source>
        <dbReference type="ARBA" id="ARBA00022989"/>
    </source>
</evidence>
<evidence type="ECO:0000259" key="20">
    <source>
        <dbReference type="PROSITE" id="PS51007"/>
    </source>
</evidence>
<dbReference type="SUPFAM" id="SSF46626">
    <property type="entry name" value="Cytochrome c"/>
    <property type="match status" value="1"/>
</dbReference>
<comment type="catalytic activity">
    <reaction evidence="15">
        <text>4 Fe(II)-[cytochrome c] + O2 + 8 H(+)(in) = 4 Fe(III)-[cytochrome c] + 2 H2O + 4 H(+)(out)</text>
        <dbReference type="Rhea" id="RHEA:11436"/>
        <dbReference type="Rhea" id="RHEA-COMP:10350"/>
        <dbReference type="Rhea" id="RHEA-COMP:14399"/>
        <dbReference type="ChEBI" id="CHEBI:15377"/>
        <dbReference type="ChEBI" id="CHEBI:15378"/>
        <dbReference type="ChEBI" id="CHEBI:15379"/>
        <dbReference type="ChEBI" id="CHEBI:29033"/>
        <dbReference type="ChEBI" id="CHEBI:29034"/>
        <dbReference type="EC" id="7.1.1.9"/>
    </reaction>
</comment>
<protein>
    <recommendedName>
        <fullName evidence="14">Cytochrome aa3 subunit 2</fullName>
    </recommendedName>
</protein>
<evidence type="ECO:0000256" key="4">
    <source>
        <dbReference type="ARBA" id="ARBA00022617"/>
    </source>
</evidence>
<keyword evidence="12 17" id="KW-0472">Membrane</keyword>
<feature type="domain" description="Cytochrome oxidase subunit II copper A binding" evidence="19">
    <location>
        <begin position="116"/>
        <end position="228"/>
    </location>
</feature>
<evidence type="ECO:0000256" key="12">
    <source>
        <dbReference type="ARBA" id="ARBA00023136"/>
    </source>
</evidence>
<keyword evidence="11" id="KW-0186">Copper</keyword>
<evidence type="ECO:0000259" key="19">
    <source>
        <dbReference type="PROSITE" id="PS50857"/>
    </source>
</evidence>
<dbReference type="InterPro" id="IPR045187">
    <property type="entry name" value="CcO_II"/>
</dbReference>
<feature type="signal peptide" evidence="18">
    <location>
        <begin position="1"/>
        <end position="18"/>
    </location>
</feature>
<evidence type="ECO:0000256" key="15">
    <source>
        <dbReference type="ARBA" id="ARBA00047816"/>
    </source>
</evidence>
<reference evidence="21" key="1">
    <citation type="submission" date="2022-04" db="EMBL/GenBank/DDBJ databases">
        <title>Alcanivorax sp. CY1518 draft genome sequence.</title>
        <authorList>
            <person name="Zhao G."/>
            <person name="An M."/>
        </authorList>
    </citation>
    <scope>NUCLEOTIDE SEQUENCE</scope>
    <source>
        <strain evidence="21">CY1518</strain>
    </source>
</reference>
<dbReference type="InterPro" id="IPR036909">
    <property type="entry name" value="Cyt_c-like_dom_sf"/>
</dbReference>
<accession>A0ABT0E6C8</accession>
<evidence type="ECO:0000256" key="17">
    <source>
        <dbReference type="SAM" id="Phobius"/>
    </source>
</evidence>
<feature type="domain" description="Cytochrome c" evidence="20">
    <location>
        <begin position="233"/>
        <end position="316"/>
    </location>
</feature>
<comment type="subcellular location">
    <subcellularLocation>
        <location evidence="1">Membrane</location>
        <topology evidence="1">Multi-pass membrane protein</topology>
    </subcellularLocation>
</comment>
<keyword evidence="5" id="KW-0679">Respiratory chain</keyword>
<feature type="transmembrane region" description="Helical" evidence="17">
    <location>
        <begin position="82"/>
        <end position="103"/>
    </location>
</feature>
<evidence type="ECO:0000256" key="6">
    <source>
        <dbReference type="ARBA" id="ARBA00022692"/>
    </source>
</evidence>
<proteinExistence type="inferred from homology"/>
<evidence type="ECO:0000256" key="8">
    <source>
        <dbReference type="ARBA" id="ARBA00022982"/>
    </source>
</evidence>
<dbReference type="NCBIfam" id="TIGR02866">
    <property type="entry name" value="CoxB"/>
    <property type="match status" value="1"/>
</dbReference>
<keyword evidence="7 16" id="KW-0479">Metal-binding</keyword>
<dbReference type="PANTHER" id="PTHR22888:SF9">
    <property type="entry name" value="CYTOCHROME C OXIDASE SUBUNIT 2"/>
    <property type="match status" value="1"/>
</dbReference>
<dbReference type="EMBL" id="JALKII010000003">
    <property type="protein sequence ID" value="MCK0537379.1"/>
    <property type="molecule type" value="Genomic_DNA"/>
</dbReference>
<evidence type="ECO:0000256" key="10">
    <source>
        <dbReference type="ARBA" id="ARBA00023004"/>
    </source>
</evidence>
<dbReference type="Pfam" id="PF00116">
    <property type="entry name" value="COX2"/>
    <property type="match status" value="1"/>
</dbReference>
<evidence type="ECO:0000256" key="2">
    <source>
        <dbReference type="ARBA" id="ARBA00007866"/>
    </source>
</evidence>
<evidence type="ECO:0000256" key="13">
    <source>
        <dbReference type="ARBA" id="ARBA00024688"/>
    </source>
</evidence>
<evidence type="ECO:0000256" key="18">
    <source>
        <dbReference type="SAM" id="SignalP"/>
    </source>
</evidence>
<dbReference type="PROSITE" id="PS51007">
    <property type="entry name" value="CYTC"/>
    <property type="match status" value="1"/>
</dbReference>
<evidence type="ECO:0000313" key="22">
    <source>
        <dbReference type="Proteomes" id="UP001165524"/>
    </source>
</evidence>
<evidence type="ECO:0000256" key="16">
    <source>
        <dbReference type="PROSITE-ProRule" id="PRU00433"/>
    </source>
</evidence>
<evidence type="ECO:0000256" key="7">
    <source>
        <dbReference type="ARBA" id="ARBA00022723"/>
    </source>
</evidence>
<name>A0ABT0E6C8_9GAMM</name>
<keyword evidence="4 16" id="KW-0349">Heme</keyword>
<dbReference type="InterPro" id="IPR009056">
    <property type="entry name" value="Cyt_c-like_dom"/>
</dbReference>
<dbReference type="Gene3D" id="2.60.40.420">
    <property type="entry name" value="Cupredoxins - blue copper proteins"/>
    <property type="match status" value="1"/>
</dbReference>
<keyword evidence="18" id="KW-0732">Signal</keyword>
<dbReference type="InterPro" id="IPR034236">
    <property type="entry name" value="CuRO_CcO_Caa3_II"/>
</dbReference>
<dbReference type="InterPro" id="IPR014222">
    <property type="entry name" value="Cyt_c_oxidase_su2"/>
</dbReference>
<dbReference type="CDD" id="cd04213">
    <property type="entry name" value="CuRO_CcO_Caa3_II"/>
    <property type="match status" value="1"/>
</dbReference>
<feature type="chain" id="PRO_5045131950" description="Cytochrome aa3 subunit 2" evidence="18">
    <location>
        <begin position="19"/>
        <end position="321"/>
    </location>
</feature>
<dbReference type="PANTHER" id="PTHR22888">
    <property type="entry name" value="CYTOCHROME C OXIDASE, SUBUNIT II"/>
    <property type="match status" value="1"/>
</dbReference>
<gene>
    <name evidence="21" type="primary">coxB</name>
    <name evidence="21" type="ORF">MU846_06600</name>
</gene>
<organism evidence="21 22">
    <name type="scientific">Alcanivorax quisquiliarum</name>
    <dbReference type="NCBI Taxonomy" id="2933565"/>
    <lineage>
        <taxon>Bacteria</taxon>
        <taxon>Pseudomonadati</taxon>
        <taxon>Pseudomonadota</taxon>
        <taxon>Gammaproteobacteria</taxon>
        <taxon>Oceanospirillales</taxon>
        <taxon>Alcanivoracaceae</taxon>
        <taxon>Alcanivorax</taxon>
    </lineage>
</organism>
<dbReference type="SUPFAM" id="SSF49503">
    <property type="entry name" value="Cupredoxins"/>
    <property type="match status" value="1"/>
</dbReference>
<dbReference type="InterPro" id="IPR002429">
    <property type="entry name" value="CcO_II-like_C"/>
</dbReference>
<evidence type="ECO:0000256" key="5">
    <source>
        <dbReference type="ARBA" id="ARBA00022660"/>
    </source>
</evidence>
<keyword evidence="3" id="KW-0813">Transport</keyword>